<dbReference type="AlphaFoldDB" id="A0A8J7MEF0"/>
<proteinExistence type="predicted"/>
<feature type="transmembrane region" description="Helical" evidence="1">
    <location>
        <begin position="363"/>
        <end position="382"/>
    </location>
</feature>
<keyword evidence="1" id="KW-0812">Transmembrane</keyword>
<comment type="caution">
    <text evidence="2">The sequence shown here is derived from an EMBL/GenBank/DDBJ whole genome shotgun (WGS) entry which is preliminary data.</text>
</comment>
<evidence type="ECO:0000313" key="3">
    <source>
        <dbReference type="Proteomes" id="UP000624703"/>
    </source>
</evidence>
<accession>A0A8J7MEF0</accession>
<reference evidence="2" key="1">
    <citation type="submission" date="2021-01" db="EMBL/GenBank/DDBJ databases">
        <title>Modified the classification status of verrucomicrobia.</title>
        <authorList>
            <person name="Feng X."/>
        </authorList>
    </citation>
    <scope>NUCLEOTIDE SEQUENCE</scope>
    <source>
        <strain evidence="2">_KCTC 22039</strain>
    </source>
</reference>
<gene>
    <name evidence="2" type="ORF">JIN82_08380</name>
</gene>
<protein>
    <submittedName>
        <fullName evidence="2">Uncharacterized protein</fullName>
    </submittedName>
</protein>
<evidence type="ECO:0000256" key="1">
    <source>
        <dbReference type="SAM" id="Phobius"/>
    </source>
</evidence>
<name>A0A8J7MEF0_9BACT</name>
<feature type="transmembrane region" description="Helical" evidence="1">
    <location>
        <begin position="388"/>
        <end position="408"/>
    </location>
</feature>
<dbReference type="Proteomes" id="UP000624703">
    <property type="component" value="Unassembled WGS sequence"/>
</dbReference>
<organism evidence="2 3">
    <name type="scientific">Persicirhabdus sediminis</name>
    <dbReference type="NCBI Taxonomy" id="454144"/>
    <lineage>
        <taxon>Bacteria</taxon>
        <taxon>Pseudomonadati</taxon>
        <taxon>Verrucomicrobiota</taxon>
        <taxon>Verrucomicrobiia</taxon>
        <taxon>Verrucomicrobiales</taxon>
        <taxon>Verrucomicrobiaceae</taxon>
        <taxon>Persicirhabdus</taxon>
    </lineage>
</organism>
<keyword evidence="1" id="KW-1133">Transmembrane helix</keyword>
<evidence type="ECO:0000313" key="2">
    <source>
        <dbReference type="EMBL" id="MBK1791165.1"/>
    </source>
</evidence>
<keyword evidence="3" id="KW-1185">Reference proteome</keyword>
<keyword evidence="1" id="KW-0472">Membrane</keyword>
<dbReference type="RefSeq" id="WP_200311179.1">
    <property type="nucleotide sequence ID" value="NZ_JAENIM010000039.1"/>
</dbReference>
<dbReference type="EMBL" id="JAENIM010000039">
    <property type="protein sequence ID" value="MBK1791165.1"/>
    <property type="molecule type" value="Genomic_DNA"/>
</dbReference>
<sequence length="422" mass="46782">MRRLLTFIFCLCVGIATTRYWGDLRILHQMDLTLASSWVKEELGRSALTQLDSDHNSIIALAQSNQPDKKQNFDIVAVTDDPDRIFENTPPSALDYATIFAKLHEQGATTLVAGTTMGWDDEPALQLTALNQQIKKFDRVLAGVPLRRSPNGTPIPDIFLSSEISTKQLRGDSKLLPQVNALALPNQLEPSKHLLLGFSQLESEELSDDHIQLIAMWDGHIIPSFELVLIMVAYDKSPEDLNIHLGQTLTLGADAPIINIDQWGRTPLALNHPLAQPTTSADALFIETVSLTHPPLLIANGKKSQLANQISQQRLADTLATIQLFPVAKQPIEYTRLPSWAEAVIIIDLALLLSWLSGRSRFTHILSVLLIISFSYLLILELMQMLKFWLPVTPILATFLVSFLSIALTKNPSAKKTVEPAS</sequence>